<dbReference type="AlphaFoldDB" id="A0A1T3NPX5"/>
<dbReference type="Gene3D" id="3.90.1150.10">
    <property type="entry name" value="Aspartate Aminotransferase, domain 1"/>
    <property type="match status" value="1"/>
</dbReference>
<dbReference type="GO" id="GO:0006665">
    <property type="term" value="P:sphingolipid metabolic process"/>
    <property type="evidence" value="ECO:0007669"/>
    <property type="project" value="UniProtKB-KW"/>
</dbReference>
<keyword evidence="6" id="KW-0256">Endoplasmic reticulum</keyword>
<comment type="subcellular location">
    <subcellularLocation>
        <location evidence="2">Endoplasmic reticulum membrane</location>
        <topology evidence="2">Single-pass membrane protein</topology>
    </subcellularLocation>
</comment>
<evidence type="ECO:0000256" key="6">
    <source>
        <dbReference type="ARBA" id="ARBA00022824"/>
    </source>
</evidence>
<keyword evidence="9" id="KW-1133">Transmembrane helix</keyword>
<keyword evidence="12 15" id="KW-0456">Lyase</keyword>
<protein>
    <recommendedName>
        <fullName evidence="18">Aspartate aminotransferase family protein</fullName>
    </recommendedName>
</protein>
<evidence type="ECO:0000256" key="8">
    <source>
        <dbReference type="ARBA" id="ARBA00022919"/>
    </source>
</evidence>
<keyword evidence="17" id="KW-1185">Reference proteome</keyword>
<gene>
    <name evidence="16" type="ORF">B4N89_31910</name>
</gene>
<dbReference type="InterPro" id="IPR050477">
    <property type="entry name" value="GrpII_AminoAcid_Decarb"/>
</dbReference>
<dbReference type="RefSeq" id="WP_078979959.1">
    <property type="nucleotide sequence ID" value="NZ_MWQN01000002.1"/>
</dbReference>
<dbReference type="PANTHER" id="PTHR42735">
    <property type="match status" value="1"/>
</dbReference>
<evidence type="ECO:0000256" key="3">
    <source>
        <dbReference type="ARBA" id="ARBA00004760"/>
    </source>
</evidence>
<evidence type="ECO:0000256" key="1">
    <source>
        <dbReference type="ARBA" id="ARBA00001933"/>
    </source>
</evidence>
<dbReference type="InterPro" id="IPR002129">
    <property type="entry name" value="PyrdxlP-dep_de-COase"/>
</dbReference>
<comment type="pathway">
    <text evidence="3">Lipid metabolism; sphingolipid metabolism.</text>
</comment>
<dbReference type="GO" id="GO:0016020">
    <property type="term" value="C:membrane"/>
    <property type="evidence" value="ECO:0007669"/>
    <property type="project" value="GOC"/>
</dbReference>
<evidence type="ECO:0000256" key="11">
    <source>
        <dbReference type="ARBA" id="ARBA00023136"/>
    </source>
</evidence>
<evidence type="ECO:0000313" key="17">
    <source>
        <dbReference type="Proteomes" id="UP000190037"/>
    </source>
</evidence>
<evidence type="ECO:0000256" key="12">
    <source>
        <dbReference type="ARBA" id="ARBA00023239"/>
    </source>
</evidence>
<sequence>MGGFADGRPAAEVLAELTALHAGDEPARGRPGVANTFDSGSASVEDVAVRAFELYLHVNGLYPTSFPSVATLEHEVVAIVGGQLHAPPGAAGSWTSGGTESCLLAAKAARDARPDVAHPRIVFARSAHAAWAKAAGYFGLDPVIVDIDPVTITADVAAIERAIDDDTVLVVASAPSYGHGVVDPIPEIAAICAGRGVRCHVDACIGGWVLPFAEQLGYRVPPWDFRVPGVDSISVDLHKYGYTPKGCSILLYRTAALRRTQYFVGSDWTGYPVVNPTMQSSKSGGLIAAAWAVLRHLGADGYRELVSRTLAATRELVEGLGEIPELRILGTPAASLVAVTTDGVDFFAFLDELERLGWAVQPQLSQPNIPPTIHLTMTATHGPHVPDLLHALRTAARTAATREPLPTAEQLCAVDRLTALAVADGGVSPDALTELMLGSGLLTDGRLAPVHALLDHLPPALREAALLAFFEGLNPPL</sequence>
<keyword evidence="10" id="KW-0443">Lipid metabolism</keyword>
<evidence type="ECO:0000256" key="13">
    <source>
        <dbReference type="ARBA" id="ARBA00038302"/>
    </source>
</evidence>
<evidence type="ECO:0000256" key="4">
    <source>
        <dbReference type="ARBA" id="ARBA00004991"/>
    </source>
</evidence>
<feature type="modified residue" description="N6-(pyridoxal phosphate)lysine" evidence="14">
    <location>
        <position position="239"/>
    </location>
</feature>
<dbReference type="PANTHER" id="PTHR42735:SF6">
    <property type="entry name" value="SPHINGOSINE-1-PHOSPHATE LYASE 1"/>
    <property type="match status" value="1"/>
</dbReference>
<evidence type="ECO:0000256" key="7">
    <source>
        <dbReference type="ARBA" id="ARBA00022898"/>
    </source>
</evidence>
<evidence type="ECO:0000256" key="14">
    <source>
        <dbReference type="PIRSR" id="PIRSR602129-50"/>
    </source>
</evidence>
<dbReference type="OrthoDB" id="3401800at2"/>
<accession>A0A1T3NPX5</accession>
<dbReference type="SUPFAM" id="SSF53383">
    <property type="entry name" value="PLP-dependent transferases"/>
    <property type="match status" value="1"/>
</dbReference>
<organism evidence="16 17">
    <name type="scientific">Embleya scabrispora</name>
    <dbReference type="NCBI Taxonomy" id="159449"/>
    <lineage>
        <taxon>Bacteria</taxon>
        <taxon>Bacillati</taxon>
        <taxon>Actinomycetota</taxon>
        <taxon>Actinomycetes</taxon>
        <taxon>Kitasatosporales</taxon>
        <taxon>Streptomycetaceae</taxon>
        <taxon>Embleya</taxon>
    </lineage>
</organism>
<comment type="similarity">
    <text evidence="13">Belongs to the group II decarboxylase family. Sphingosine-1-phosphate lyase subfamily.</text>
</comment>
<evidence type="ECO:0000313" key="16">
    <source>
        <dbReference type="EMBL" id="OPC78760.1"/>
    </source>
</evidence>
<evidence type="ECO:0000256" key="10">
    <source>
        <dbReference type="ARBA" id="ARBA00023098"/>
    </source>
</evidence>
<dbReference type="EMBL" id="MWQN01000002">
    <property type="protein sequence ID" value="OPC78760.1"/>
    <property type="molecule type" value="Genomic_DNA"/>
</dbReference>
<keyword evidence="8" id="KW-0746">Sphingolipid metabolism</keyword>
<comment type="cofactor">
    <cofactor evidence="1 14 15">
        <name>pyridoxal 5'-phosphate</name>
        <dbReference type="ChEBI" id="CHEBI:597326"/>
    </cofactor>
</comment>
<evidence type="ECO:0000256" key="9">
    <source>
        <dbReference type="ARBA" id="ARBA00022989"/>
    </source>
</evidence>
<name>A0A1T3NPX5_9ACTN</name>
<dbReference type="InterPro" id="IPR015424">
    <property type="entry name" value="PyrdxlP-dep_Trfase"/>
</dbReference>
<evidence type="ECO:0000256" key="2">
    <source>
        <dbReference type="ARBA" id="ARBA00004389"/>
    </source>
</evidence>
<dbReference type="InterPro" id="IPR015422">
    <property type="entry name" value="PyrdxlP-dep_Trfase_small"/>
</dbReference>
<keyword evidence="11" id="KW-0472">Membrane</keyword>
<dbReference type="GO" id="GO:0004058">
    <property type="term" value="F:aromatic-L-amino-acid decarboxylase activity"/>
    <property type="evidence" value="ECO:0007669"/>
    <property type="project" value="UniProtKB-ARBA"/>
</dbReference>
<dbReference type="GO" id="GO:0019752">
    <property type="term" value="P:carboxylic acid metabolic process"/>
    <property type="evidence" value="ECO:0007669"/>
    <property type="project" value="InterPro"/>
</dbReference>
<keyword evidence="7 14" id="KW-0663">Pyridoxal phosphate</keyword>
<dbReference type="Proteomes" id="UP000190037">
    <property type="component" value="Unassembled WGS sequence"/>
</dbReference>
<dbReference type="GO" id="GO:0030170">
    <property type="term" value="F:pyridoxal phosphate binding"/>
    <property type="evidence" value="ECO:0007669"/>
    <property type="project" value="InterPro"/>
</dbReference>
<evidence type="ECO:0008006" key="18">
    <source>
        <dbReference type="Google" id="ProtNLM"/>
    </source>
</evidence>
<evidence type="ECO:0000256" key="15">
    <source>
        <dbReference type="RuleBase" id="RU000382"/>
    </source>
</evidence>
<dbReference type="InterPro" id="IPR015421">
    <property type="entry name" value="PyrdxlP-dep_Trfase_major"/>
</dbReference>
<reference evidence="16 17" key="1">
    <citation type="submission" date="2017-03" db="EMBL/GenBank/DDBJ databases">
        <title>Draft genome sequence of Streptomyces scabrisporus NF3, endophyte isolated from Amphipterygium adstringens.</title>
        <authorList>
            <person name="Vazquez M."/>
            <person name="Ceapa C.D."/>
            <person name="Rodriguez Luna D."/>
            <person name="Sanchez Esquivel S."/>
        </authorList>
    </citation>
    <scope>NUCLEOTIDE SEQUENCE [LARGE SCALE GENOMIC DNA]</scope>
    <source>
        <strain evidence="16 17">NF3</strain>
    </source>
</reference>
<evidence type="ECO:0000256" key="5">
    <source>
        <dbReference type="ARBA" id="ARBA00022692"/>
    </source>
</evidence>
<dbReference type="FunFam" id="3.40.640.10:FF:000020">
    <property type="entry name" value="sphingosine-1-phosphate lyase 1"/>
    <property type="match status" value="1"/>
</dbReference>
<dbReference type="STRING" id="159449.B4N89_31910"/>
<proteinExistence type="inferred from homology"/>
<keyword evidence="5" id="KW-0812">Transmembrane</keyword>
<dbReference type="Pfam" id="PF00282">
    <property type="entry name" value="Pyridoxal_deC"/>
    <property type="match status" value="1"/>
</dbReference>
<dbReference type="Gene3D" id="3.40.640.10">
    <property type="entry name" value="Type I PLP-dependent aspartate aminotransferase-like (Major domain)"/>
    <property type="match status" value="1"/>
</dbReference>
<comment type="pathway">
    <text evidence="4">Sphingolipid metabolism.</text>
</comment>
<comment type="caution">
    <text evidence="16">The sequence shown here is derived from an EMBL/GenBank/DDBJ whole genome shotgun (WGS) entry which is preliminary data.</text>
</comment>